<evidence type="ECO:0000313" key="2">
    <source>
        <dbReference type="Proteomes" id="UP000076404"/>
    </source>
</evidence>
<gene>
    <name evidence="1" type="ORF">GEMMAAP_03420</name>
</gene>
<sequence length="76" mass="8583">MQPVIEQVIADALRVPVDVVVDTLHYQKHPQWDSANHVALIGALEDAYGFFIEDTDIPTLHSVAAIRNYVERNSLR</sequence>
<evidence type="ECO:0008006" key="3">
    <source>
        <dbReference type="Google" id="ProtNLM"/>
    </source>
</evidence>
<name>A0A143BHR1_9BACT</name>
<dbReference type="EMBL" id="CP011454">
    <property type="protein sequence ID" value="AMW04141.1"/>
    <property type="molecule type" value="Genomic_DNA"/>
</dbReference>
<reference evidence="1 2" key="2">
    <citation type="journal article" date="2016" name="Environ. Microbiol. Rep.">
        <title>Metagenomic evidence for the presence of phototrophic Gemmatimonadetes bacteria in diverse environments.</title>
        <authorList>
            <person name="Zeng Y."/>
            <person name="Baumbach J."/>
            <person name="Barbosa E.G."/>
            <person name="Azevedo V."/>
            <person name="Zhang C."/>
            <person name="Koblizek M."/>
        </authorList>
    </citation>
    <scope>NUCLEOTIDE SEQUENCE [LARGE SCALE GENOMIC DNA]</scope>
    <source>
        <strain evidence="1 2">AP64</strain>
    </source>
</reference>
<protein>
    <recommendedName>
        <fullName evidence="3">Acyl carrier protein</fullName>
    </recommendedName>
</protein>
<evidence type="ECO:0000313" key="1">
    <source>
        <dbReference type="EMBL" id="AMW04141.1"/>
    </source>
</evidence>
<dbReference type="STRING" id="1379270.GEMMAAP_03420"/>
<dbReference type="KEGG" id="gph:GEMMAAP_03420"/>
<dbReference type="RefSeq" id="WP_043581113.1">
    <property type="nucleotide sequence ID" value="NZ_CP011454.1"/>
</dbReference>
<dbReference type="SUPFAM" id="SSF47336">
    <property type="entry name" value="ACP-like"/>
    <property type="match status" value="1"/>
</dbReference>
<dbReference type="Proteomes" id="UP000076404">
    <property type="component" value="Chromosome"/>
</dbReference>
<dbReference type="AlphaFoldDB" id="A0A143BHR1"/>
<keyword evidence="2" id="KW-1185">Reference proteome</keyword>
<accession>A0A143BHR1</accession>
<proteinExistence type="predicted"/>
<dbReference type="InterPro" id="IPR036736">
    <property type="entry name" value="ACP-like_sf"/>
</dbReference>
<dbReference type="Gene3D" id="1.10.1200.10">
    <property type="entry name" value="ACP-like"/>
    <property type="match status" value="1"/>
</dbReference>
<organism evidence="1 2">
    <name type="scientific">Gemmatimonas phototrophica</name>
    <dbReference type="NCBI Taxonomy" id="1379270"/>
    <lineage>
        <taxon>Bacteria</taxon>
        <taxon>Pseudomonadati</taxon>
        <taxon>Gemmatimonadota</taxon>
        <taxon>Gemmatimonadia</taxon>
        <taxon>Gemmatimonadales</taxon>
        <taxon>Gemmatimonadaceae</taxon>
        <taxon>Gemmatimonas</taxon>
    </lineage>
</organism>
<reference evidence="1 2" key="1">
    <citation type="journal article" date="2014" name="Proc. Natl. Acad. Sci. U.S.A.">
        <title>Functional type 2 photosynthetic reaction centers found in the rare bacterial phylum Gemmatimonadetes.</title>
        <authorList>
            <person name="Zeng Y."/>
            <person name="Feng F."/>
            <person name="Medova H."/>
            <person name="Dean J."/>
            <person name="Koblizek M."/>
        </authorList>
    </citation>
    <scope>NUCLEOTIDE SEQUENCE [LARGE SCALE GENOMIC DNA]</scope>
    <source>
        <strain evidence="1 2">AP64</strain>
    </source>
</reference>